<proteinExistence type="predicted"/>
<evidence type="ECO:0000256" key="1">
    <source>
        <dbReference type="SAM" id="SignalP"/>
    </source>
</evidence>
<gene>
    <name evidence="2" type="ORF">CGC56_07485</name>
</gene>
<reference evidence="3" key="1">
    <citation type="submission" date="2017-06" db="EMBL/GenBank/DDBJ databases">
        <title>Capnocytophaga spp. assemblies.</title>
        <authorList>
            <person name="Gulvik C.A."/>
        </authorList>
    </citation>
    <scope>NUCLEOTIDE SEQUENCE [LARGE SCALE GENOMIC DNA]</scope>
    <source>
        <strain evidence="3">H5594</strain>
    </source>
</reference>
<dbReference type="EMBL" id="CP022388">
    <property type="protein sequence ID" value="ATA92013.1"/>
    <property type="molecule type" value="Genomic_DNA"/>
</dbReference>
<keyword evidence="1" id="KW-0732">Signal</keyword>
<protein>
    <submittedName>
        <fullName evidence="2">Uncharacterized protein</fullName>
    </submittedName>
</protein>
<feature type="signal peptide" evidence="1">
    <location>
        <begin position="1"/>
        <end position="21"/>
    </location>
</feature>
<evidence type="ECO:0000313" key="2">
    <source>
        <dbReference type="EMBL" id="ATA92013.1"/>
    </source>
</evidence>
<dbReference type="Proteomes" id="UP000243136">
    <property type="component" value="Chromosome"/>
</dbReference>
<evidence type="ECO:0000313" key="3">
    <source>
        <dbReference type="Proteomes" id="UP000243136"/>
    </source>
</evidence>
<dbReference type="AlphaFoldDB" id="A0A250G3Y1"/>
<accession>A0A250G3Y1</accession>
<feature type="chain" id="PRO_5012083591" evidence="1">
    <location>
        <begin position="22"/>
        <end position="103"/>
    </location>
</feature>
<organism evidence="2 3">
    <name type="scientific">Capnocytophaga canimorsus</name>
    <dbReference type="NCBI Taxonomy" id="28188"/>
    <lineage>
        <taxon>Bacteria</taxon>
        <taxon>Pseudomonadati</taxon>
        <taxon>Bacteroidota</taxon>
        <taxon>Flavobacteriia</taxon>
        <taxon>Flavobacteriales</taxon>
        <taxon>Flavobacteriaceae</taxon>
        <taxon>Capnocytophaga</taxon>
    </lineage>
</organism>
<name>A0A250G3Y1_9FLAO</name>
<sequence length="103" mass="11875">MLFRLLILWICLITTSLHTLGAKAVAMADGMKEWTKVTYAYGKAYSIITDQLGTPTEQHNAEGEEVWLHGLDMNGDILKKYNQYAPYNEQIWIPLLFQGQYYN</sequence>